<dbReference type="AlphaFoldDB" id="A0A429V8P1"/>
<comment type="caution">
    <text evidence="2">The sequence shown here is derived from an EMBL/GenBank/DDBJ whole genome shotgun (WGS) entry which is preliminary data.</text>
</comment>
<evidence type="ECO:0000313" key="3">
    <source>
        <dbReference type="Proteomes" id="UP000274661"/>
    </source>
</evidence>
<dbReference type="Gene3D" id="1.20.120.520">
    <property type="entry name" value="nmb1532 protein domain like"/>
    <property type="match status" value="1"/>
</dbReference>
<protein>
    <submittedName>
        <fullName evidence="2">Hemerythrin domain-containing protein</fullName>
    </submittedName>
</protein>
<evidence type="ECO:0000259" key="1">
    <source>
        <dbReference type="Pfam" id="PF01814"/>
    </source>
</evidence>
<accession>A0A429V8P1</accession>
<dbReference type="OrthoDB" id="7203877at2"/>
<feature type="domain" description="Hemerythrin-like" evidence="1">
    <location>
        <begin position="5"/>
        <end position="135"/>
    </location>
</feature>
<evidence type="ECO:0000313" key="2">
    <source>
        <dbReference type="EMBL" id="RST30319.1"/>
    </source>
</evidence>
<dbReference type="Pfam" id="PF01814">
    <property type="entry name" value="Hemerythrin"/>
    <property type="match status" value="1"/>
</dbReference>
<proteinExistence type="predicted"/>
<dbReference type="Proteomes" id="UP000274661">
    <property type="component" value="Unassembled WGS sequence"/>
</dbReference>
<dbReference type="RefSeq" id="WP_126718151.1">
    <property type="nucleotide sequence ID" value="NZ_RWJF01000001.1"/>
</dbReference>
<gene>
    <name evidence="2" type="ORF">HMF7854_05395</name>
</gene>
<sequence length="146" mass="16305">MPRTATLKNQHDAAEALVVRIKDACRTPPSDAQAFQISLMLAKLTGLLRIHFAQEDEILYPFMEAASDETAARTARAFREEMGGLSATYAAFAERWRNSREMTADFPAFRRECDAVFAALAERIARENRMLYPLADALSADLPHAV</sequence>
<dbReference type="EMBL" id="RWJF01000001">
    <property type="protein sequence ID" value="RST30319.1"/>
    <property type="molecule type" value="Genomic_DNA"/>
</dbReference>
<dbReference type="InterPro" id="IPR012312">
    <property type="entry name" value="Hemerythrin-like"/>
</dbReference>
<reference evidence="2 3" key="1">
    <citation type="submission" date="2018-12" db="EMBL/GenBank/DDBJ databases">
        <title>Sphingomonas sp. HMF7854 Genome sequencing and assembly.</title>
        <authorList>
            <person name="Cha I."/>
            <person name="Kang H."/>
            <person name="Kim H."/>
            <person name="Kang J."/>
            <person name="Joh K."/>
        </authorList>
    </citation>
    <scope>NUCLEOTIDE SEQUENCE [LARGE SCALE GENOMIC DNA]</scope>
    <source>
        <strain evidence="2 3">HMF7854</strain>
    </source>
</reference>
<name>A0A429V8P1_9SPHN</name>
<organism evidence="2 3">
    <name type="scientific">Sphingomonas ginkgonis</name>
    <dbReference type="NCBI Taxonomy" id="2315330"/>
    <lineage>
        <taxon>Bacteria</taxon>
        <taxon>Pseudomonadati</taxon>
        <taxon>Pseudomonadota</taxon>
        <taxon>Alphaproteobacteria</taxon>
        <taxon>Sphingomonadales</taxon>
        <taxon>Sphingomonadaceae</taxon>
        <taxon>Sphingomonas</taxon>
    </lineage>
</organism>
<keyword evidence="3" id="KW-1185">Reference proteome</keyword>